<feature type="domain" description="AAA" evidence="1">
    <location>
        <begin position="1"/>
        <end position="175"/>
    </location>
</feature>
<dbReference type="PATRIC" id="fig|1423739.3.peg.1369"/>
<gene>
    <name evidence="2" type="ORF">FC85_GL001309</name>
</gene>
<protein>
    <submittedName>
        <fullName evidence="2">Para-like protein</fullName>
    </submittedName>
</protein>
<dbReference type="PANTHER" id="PTHR13696">
    <property type="entry name" value="P-LOOP CONTAINING NUCLEOSIDE TRIPHOSPHATE HYDROLASE"/>
    <property type="match status" value="1"/>
</dbReference>
<dbReference type="CDD" id="cd02042">
    <property type="entry name" value="ParAB_family"/>
    <property type="match status" value="1"/>
</dbReference>
<name>A0A0R1SJJ3_9LACO</name>
<reference evidence="2 3" key="1">
    <citation type="journal article" date="2015" name="Genome Announc.">
        <title>Expanding the biotechnology potential of lactobacilli through comparative genomics of 213 strains and associated genera.</title>
        <authorList>
            <person name="Sun Z."/>
            <person name="Harris H.M."/>
            <person name="McCann A."/>
            <person name="Guo C."/>
            <person name="Argimon S."/>
            <person name="Zhang W."/>
            <person name="Yang X."/>
            <person name="Jeffery I.B."/>
            <person name="Cooney J.C."/>
            <person name="Kagawa T.F."/>
            <person name="Liu W."/>
            <person name="Song Y."/>
            <person name="Salvetti E."/>
            <person name="Wrobel A."/>
            <person name="Rasinkangas P."/>
            <person name="Parkhill J."/>
            <person name="Rea M.C."/>
            <person name="O'Sullivan O."/>
            <person name="Ritari J."/>
            <person name="Douillard F.P."/>
            <person name="Paul Ross R."/>
            <person name="Yang R."/>
            <person name="Briner A.E."/>
            <person name="Felis G.E."/>
            <person name="de Vos W.M."/>
            <person name="Barrangou R."/>
            <person name="Klaenhammer T.R."/>
            <person name="Caufield P.W."/>
            <person name="Cui Y."/>
            <person name="Zhang H."/>
            <person name="O'Toole P.W."/>
        </authorList>
    </citation>
    <scope>NUCLEOTIDE SEQUENCE [LARGE SCALE GENOMIC DNA]</scope>
    <source>
        <strain evidence="2 3">DSM 14421</strain>
    </source>
</reference>
<evidence type="ECO:0000259" key="1">
    <source>
        <dbReference type="Pfam" id="PF13614"/>
    </source>
</evidence>
<organism evidence="2 3">
    <name type="scientific">Lentilactobacillus diolivorans DSM 14421</name>
    <dbReference type="NCBI Taxonomy" id="1423739"/>
    <lineage>
        <taxon>Bacteria</taxon>
        <taxon>Bacillati</taxon>
        <taxon>Bacillota</taxon>
        <taxon>Bacilli</taxon>
        <taxon>Lactobacillales</taxon>
        <taxon>Lactobacillaceae</taxon>
        <taxon>Lentilactobacillus</taxon>
    </lineage>
</organism>
<dbReference type="SUPFAM" id="SSF52540">
    <property type="entry name" value="P-loop containing nucleoside triphosphate hydrolases"/>
    <property type="match status" value="1"/>
</dbReference>
<dbReference type="InterPro" id="IPR025669">
    <property type="entry name" value="AAA_dom"/>
</dbReference>
<proteinExistence type="predicted"/>
<dbReference type="Pfam" id="PF13614">
    <property type="entry name" value="AAA_31"/>
    <property type="match status" value="1"/>
</dbReference>
<evidence type="ECO:0000313" key="3">
    <source>
        <dbReference type="Proteomes" id="UP000052013"/>
    </source>
</evidence>
<accession>A0A0R1SJJ3</accession>
<dbReference type="EMBL" id="AZEY01000012">
    <property type="protein sequence ID" value="KRL69345.1"/>
    <property type="molecule type" value="Genomic_DNA"/>
</dbReference>
<dbReference type="RefSeq" id="WP_057863681.1">
    <property type="nucleotide sequence ID" value="NZ_AZEY01000012.1"/>
</dbReference>
<evidence type="ECO:0000313" key="2">
    <source>
        <dbReference type="EMBL" id="KRL69345.1"/>
    </source>
</evidence>
<dbReference type="Proteomes" id="UP000052013">
    <property type="component" value="Unassembled WGS sequence"/>
</dbReference>
<dbReference type="Gene3D" id="3.40.50.300">
    <property type="entry name" value="P-loop containing nucleotide triphosphate hydrolases"/>
    <property type="match status" value="1"/>
</dbReference>
<dbReference type="STRING" id="1423739.FC85_GL001309"/>
<dbReference type="PANTHER" id="PTHR13696:SF52">
    <property type="entry name" value="PARA FAMILY PROTEIN CT_582"/>
    <property type="match status" value="1"/>
</dbReference>
<sequence>MQVISFMAIKGGVGKTTMAFQFAKFLQTQNKKVLMLDLDAQKSLTGTFENKNFNFNGKPTVADIFKKPSVGLIETKAQKNISVIPSTSNLEEIADQLASRPNKELLLFMWFIKNAKELNKKYDYVIVDLPPTWNLLTKNGVAVADKIISPMEPSRFGYESHTKVLQSVGTLQDEVIDPLSGKSYITAKVFFLGNRIKHNTNSSHEFLAALKNLKNVIGIIPEKELVNASMLAKKGILEYATESDKLREQKQFIELIQNVFKKIEKEGNN</sequence>
<dbReference type="InterPro" id="IPR027417">
    <property type="entry name" value="P-loop_NTPase"/>
</dbReference>
<dbReference type="AlphaFoldDB" id="A0A0R1SJJ3"/>
<comment type="caution">
    <text evidence="2">The sequence shown here is derived from an EMBL/GenBank/DDBJ whole genome shotgun (WGS) entry which is preliminary data.</text>
</comment>
<dbReference type="InterPro" id="IPR050678">
    <property type="entry name" value="DNA_Partitioning_ATPase"/>
</dbReference>